<feature type="region of interest" description="Disordered" evidence="1">
    <location>
        <begin position="676"/>
        <end position="700"/>
    </location>
</feature>
<dbReference type="GO" id="GO:0017119">
    <property type="term" value="C:Golgi transport complex"/>
    <property type="evidence" value="ECO:0007669"/>
    <property type="project" value="TreeGrafter"/>
</dbReference>
<feature type="domain" description="COG complex component COG2 C-terminal" evidence="2">
    <location>
        <begin position="801"/>
        <end position="948"/>
    </location>
</feature>
<keyword evidence="4" id="KW-1185">Reference proteome</keyword>
<dbReference type="GO" id="GO:0016020">
    <property type="term" value="C:membrane"/>
    <property type="evidence" value="ECO:0007669"/>
    <property type="project" value="InterPro"/>
</dbReference>
<accession>A0AAD8LNR9</accession>
<dbReference type="InterPro" id="IPR009316">
    <property type="entry name" value="COG2"/>
</dbReference>
<dbReference type="AlphaFoldDB" id="A0AAD8LNR9"/>
<proteinExistence type="predicted"/>
<gene>
    <name evidence="3" type="ORF">BgAZ_401660</name>
</gene>
<dbReference type="Proteomes" id="UP001230268">
    <property type="component" value="Unassembled WGS sequence"/>
</dbReference>
<name>A0AAD8LNR9_BABGI</name>
<dbReference type="EMBL" id="JAVEPI010000004">
    <property type="protein sequence ID" value="KAK1442136.1"/>
    <property type="molecule type" value="Genomic_DNA"/>
</dbReference>
<organism evidence="3 4">
    <name type="scientific">Babesia gibsoni</name>
    <dbReference type="NCBI Taxonomy" id="33632"/>
    <lineage>
        <taxon>Eukaryota</taxon>
        <taxon>Sar</taxon>
        <taxon>Alveolata</taxon>
        <taxon>Apicomplexa</taxon>
        <taxon>Aconoidasida</taxon>
        <taxon>Piroplasmida</taxon>
        <taxon>Babesiidae</taxon>
        <taxon>Babesia</taxon>
    </lineage>
</organism>
<dbReference type="GO" id="GO:0015031">
    <property type="term" value="P:protein transport"/>
    <property type="evidence" value="ECO:0007669"/>
    <property type="project" value="InterPro"/>
</dbReference>
<dbReference type="PANTHER" id="PTHR12961:SF0">
    <property type="entry name" value="CONSERVED OLIGOMERIC GOLGI COMPLEX SUBUNIT 2"/>
    <property type="match status" value="1"/>
</dbReference>
<evidence type="ECO:0000313" key="3">
    <source>
        <dbReference type="EMBL" id="KAK1442136.1"/>
    </source>
</evidence>
<protein>
    <submittedName>
        <fullName evidence="3">Conserved oligomeric golgi complex component 2 like protein</fullName>
    </submittedName>
</protein>
<dbReference type="PANTHER" id="PTHR12961">
    <property type="entry name" value="CONSERVED OLIGOMERIC GOLGI COMPLEX COMPONENT 2"/>
    <property type="match status" value="1"/>
</dbReference>
<evidence type="ECO:0000259" key="2">
    <source>
        <dbReference type="Pfam" id="PF12022"/>
    </source>
</evidence>
<comment type="caution">
    <text evidence="3">The sequence shown here is derived from an EMBL/GenBank/DDBJ whole genome shotgun (WGS) entry which is preliminary data.</text>
</comment>
<feature type="compositionally biased region" description="Basic and acidic residues" evidence="1">
    <location>
        <begin position="683"/>
        <end position="700"/>
    </location>
</feature>
<dbReference type="Pfam" id="PF12022">
    <property type="entry name" value="COG2_C"/>
    <property type="match status" value="1"/>
</dbReference>
<dbReference type="InterPro" id="IPR024603">
    <property type="entry name" value="COG_complex_COG2_C"/>
</dbReference>
<evidence type="ECO:0000313" key="4">
    <source>
        <dbReference type="Proteomes" id="UP001230268"/>
    </source>
</evidence>
<evidence type="ECO:0000256" key="1">
    <source>
        <dbReference type="SAM" id="MobiDB-lite"/>
    </source>
</evidence>
<dbReference type="GO" id="GO:0006891">
    <property type="term" value="P:intra-Golgi vesicle-mediated transport"/>
    <property type="evidence" value="ECO:0007669"/>
    <property type="project" value="TreeGrafter"/>
</dbReference>
<reference evidence="3" key="1">
    <citation type="submission" date="2023-08" db="EMBL/GenBank/DDBJ databases">
        <title>Draft sequence of the Babesia gibsoni genome.</title>
        <authorList>
            <person name="Yamagishi J.Y."/>
            <person name="Xuan X.X."/>
        </authorList>
    </citation>
    <scope>NUCLEOTIDE SEQUENCE</scope>
    <source>
        <strain evidence="3">Azabu</strain>
    </source>
</reference>
<dbReference type="GO" id="GO:0007030">
    <property type="term" value="P:Golgi organization"/>
    <property type="evidence" value="ECO:0007669"/>
    <property type="project" value="InterPro"/>
</dbReference>
<sequence>MELTKAAHRVKPAVVDSAKNLELYNETLEQLKSIKNQVRSPGEYVASRLEFVGLDDIRRELKALLASCESQASGLLKSLFINASPFNDTIESTINAILPLKEQLEDSAKELDATRNATKAIHRDVQLYLCRYAMVLYAKVAISTHIEAAKHLDNMADEVVDCFIVYCKGDISKRDGDAVARAELMVKNIAKSVESQKPILKAGNVGYSLVTNWSLLELLPKEISRVKVLLKRCRHYEATIARLLEDYSSILQQGDPEMYKSQLNILSDMNRSNAEKVLEIEKMIDSTDVSQFRAEYDVQSVEERAHKLHLTCVMLTDICAHTAITKLFDLYIERDKVINGEKCEGSRIENITREIDTYVTGLSSLIKGAEQLRKHPGSGGHPYKREAPFVSLFSKLVVKPILHSKVNILPQKDGEFMKAMTPQDEMSIFPSFVERALQNLLDPTRSITMCILNDVTKSSGNDRFKVACLFDAIALDLLNHIEKRFSSIYFPIYMDQFKTNYKAYERLLEAIELASGDYAHYLKWRGAVAPKNVSNCFSIGVICDNFIEEVKAVFFESLNVPNGTSVTLFTTSGVSFYEPPSKALHDQVHALFSDEIFYHLMPQYLRGLSEMFAEYVNYISRLVPKEEASSRSADKDDTSSSGVSITSATYVLHDLDIMVNAFKTGTVDSIGVSVNGEPLSGSDESKEAATLESNNKPEDPSSFKVDMVTCYDGELVKLVTSKIDFPLQIAFKRILYATCRDNTVTNGAISTAREVLEAYWSGSKNLDKGHPASQFAEYGISPVDHDDLTRLINFTKESVGKLYKFFGSLYEELDSIKYSLEDFIIGNLFTSASCSLQFLQSMPSKFRSANNQQVTKSSNYVKYLIVPLTSFKEFTTPTLSNELQLKIMTQTISRISAEYRSQVMTLLQTVQNLNQSLLNSKNQKVKEQGANYLIADIDMIKEQLRMDIQEYISQCESRLEMKYELCEDLKRLNMCLQEG</sequence>